<name>A0A165Z4K3_9AGAM</name>
<feature type="transmembrane region" description="Helical" evidence="1">
    <location>
        <begin position="133"/>
        <end position="156"/>
    </location>
</feature>
<accession>A0A165Z4K3</accession>
<dbReference type="Proteomes" id="UP000076798">
    <property type="component" value="Unassembled WGS sequence"/>
</dbReference>
<feature type="transmembrane region" description="Helical" evidence="1">
    <location>
        <begin position="18"/>
        <end position="39"/>
    </location>
</feature>
<dbReference type="AlphaFoldDB" id="A0A165Z4K3"/>
<dbReference type="STRING" id="1314776.A0A165Z4K3"/>
<feature type="transmembrane region" description="Helical" evidence="1">
    <location>
        <begin position="91"/>
        <end position="112"/>
    </location>
</feature>
<keyword evidence="1" id="KW-1133">Transmembrane helix</keyword>
<organism evidence="2 3">
    <name type="scientific">Sistotremastrum suecicum HHB10207 ss-3</name>
    <dbReference type="NCBI Taxonomy" id="1314776"/>
    <lineage>
        <taxon>Eukaryota</taxon>
        <taxon>Fungi</taxon>
        <taxon>Dikarya</taxon>
        <taxon>Basidiomycota</taxon>
        <taxon>Agaricomycotina</taxon>
        <taxon>Agaricomycetes</taxon>
        <taxon>Sistotremastrales</taxon>
        <taxon>Sistotremastraceae</taxon>
        <taxon>Sistotremastrum</taxon>
    </lineage>
</organism>
<dbReference type="EMBL" id="KV428210">
    <property type="protein sequence ID" value="KZT33928.1"/>
    <property type="molecule type" value="Genomic_DNA"/>
</dbReference>
<evidence type="ECO:0000313" key="3">
    <source>
        <dbReference type="Proteomes" id="UP000076798"/>
    </source>
</evidence>
<dbReference type="OrthoDB" id="3222065at2759"/>
<feature type="transmembrane region" description="Helical" evidence="1">
    <location>
        <begin position="225"/>
        <end position="252"/>
    </location>
</feature>
<sequence>MVLNDAVTEYLAPEQLRFLPVFLTLNFSGCLLIISLVSISLFSSKIHHHAVLLNFYVVWIPYTFCYTLLFISGHVTGPEPSELFCTVQAGLVYGAPAMASTATLALIYLVSVRVTYSFKADSKALPRWTSCNAPVLLVVPYVAFTIFFLTAVVAGFKRPDLVGRNRYLYYCTVDISIGQISTAYIGLQCFIGLALQGWAAIPVWKHRKALWAMRNRDSTERDGICVRLLVRLVIFSAYLVFEIVLCLCLFTTKDPSKTFGLLNISLATLPVAVAVVLGSKDFFEVLGCHRHRHRHRTEQSDENVLTTVMITRPEQESVRTSSNIATVHSSA</sequence>
<protein>
    <recommendedName>
        <fullName evidence="4">G-protein coupled receptors family 1 profile domain-containing protein</fullName>
    </recommendedName>
</protein>
<evidence type="ECO:0000313" key="2">
    <source>
        <dbReference type="EMBL" id="KZT33928.1"/>
    </source>
</evidence>
<keyword evidence="1" id="KW-0472">Membrane</keyword>
<reference evidence="2 3" key="1">
    <citation type="journal article" date="2016" name="Mol. Biol. Evol.">
        <title>Comparative Genomics of Early-Diverging Mushroom-Forming Fungi Provides Insights into the Origins of Lignocellulose Decay Capabilities.</title>
        <authorList>
            <person name="Nagy L.G."/>
            <person name="Riley R."/>
            <person name="Tritt A."/>
            <person name="Adam C."/>
            <person name="Daum C."/>
            <person name="Floudas D."/>
            <person name="Sun H."/>
            <person name="Yadav J.S."/>
            <person name="Pangilinan J."/>
            <person name="Larsson K.H."/>
            <person name="Matsuura K."/>
            <person name="Barry K."/>
            <person name="Labutti K."/>
            <person name="Kuo R."/>
            <person name="Ohm R.A."/>
            <person name="Bhattacharya S.S."/>
            <person name="Shirouzu T."/>
            <person name="Yoshinaga Y."/>
            <person name="Martin F.M."/>
            <person name="Grigoriev I.V."/>
            <person name="Hibbett D.S."/>
        </authorList>
    </citation>
    <scope>NUCLEOTIDE SEQUENCE [LARGE SCALE GENOMIC DNA]</scope>
    <source>
        <strain evidence="2 3">HHB10207 ss-3</strain>
    </source>
</reference>
<feature type="transmembrane region" description="Helical" evidence="1">
    <location>
        <begin position="183"/>
        <end position="204"/>
    </location>
</feature>
<evidence type="ECO:0008006" key="4">
    <source>
        <dbReference type="Google" id="ProtNLM"/>
    </source>
</evidence>
<evidence type="ECO:0000256" key="1">
    <source>
        <dbReference type="SAM" id="Phobius"/>
    </source>
</evidence>
<feature type="transmembrane region" description="Helical" evidence="1">
    <location>
        <begin position="258"/>
        <end position="277"/>
    </location>
</feature>
<gene>
    <name evidence="2" type="ORF">SISSUDRAFT_1053603</name>
</gene>
<proteinExistence type="predicted"/>
<keyword evidence="1" id="KW-0812">Transmembrane</keyword>
<keyword evidence="3" id="KW-1185">Reference proteome</keyword>
<feature type="transmembrane region" description="Helical" evidence="1">
    <location>
        <begin position="51"/>
        <end position="71"/>
    </location>
</feature>